<evidence type="ECO:0000256" key="1">
    <source>
        <dbReference type="ARBA" id="ARBA00004651"/>
    </source>
</evidence>
<sequence>MKSKSRSKLNSQLYAMLLPNLILFISLTVYPIVWSLRYMLFDYDGIRSASFVGLDNFVRLFTRDDVYWSSLLNTFEYAAGKLVLIIPLALILAMILNIPFKGNTLVQAIVFSPTIMSSAVMALMFYLLLNVYNGDLNRLLLSIGIIQEPINWLGTSLAMVSVILVAVWGGVGNYMVYFLSGLQTIPKDIYESAELDGATYWPRLFKITLPMLGPVLRIVLMLAILAAFQDIQSIMVMTEGGPLGETQVVFLYLYQLFFPISTTSAIQPQIGYGAAASVVTGIILGIITAIYLFVSKKLDDIF</sequence>
<dbReference type="InterPro" id="IPR050809">
    <property type="entry name" value="UgpAE/MalFG_permease"/>
</dbReference>
<dbReference type="CDD" id="cd06261">
    <property type="entry name" value="TM_PBP2"/>
    <property type="match status" value="1"/>
</dbReference>
<keyword evidence="4 7" id="KW-0812">Transmembrane</keyword>
<evidence type="ECO:0000256" key="2">
    <source>
        <dbReference type="ARBA" id="ARBA00022448"/>
    </source>
</evidence>
<evidence type="ECO:0000256" key="5">
    <source>
        <dbReference type="ARBA" id="ARBA00022989"/>
    </source>
</evidence>
<dbReference type="RefSeq" id="WP_213519425.1">
    <property type="nucleotide sequence ID" value="NZ_BOSE01000010.1"/>
</dbReference>
<dbReference type="AlphaFoldDB" id="A0A920CZD1"/>
<feature type="transmembrane region" description="Helical" evidence="7">
    <location>
        <begin position="249"/>
        <end position="266"/>
    </location>
</feature>
<comment type="caution">
    <text evidence="9">The sequence shown here is derived from an EMBL/GenBank/DDBJ whole genome shotgun (WGS) entry which is preliminary data.</text>
</comment>
<dbReference type="GO" id="GO:0055085">
    <property type="term" value="P:transmembrane transport"/>
    <property type="evidence" value="ECO:0007669"/>
    <property type="project" value="InterPro"/>
</dbReference>
<feature type="transmembrane region" description="Helical" evidence="7">
    <location>
        <begin position="106"/>
        <end position="129"/>
    </location>
</feature>
<comment type="similarity">
    <text evidence="7">Belongs to the binding-protein-dependent transport system permease family.</text>
</comment>
<dbReference type="PROSITE" id="PS50928">
    <property type="entry name" value="ABC_TM1"/>
    <property type="match status" value="1"/>
</dbReference>
<feature type="transmembrane region" description="Helical" evidence="7">
    <location>
        <begin position="207"/>
        <end position="228"/>
    </location>
</feature>
<protein>
    <submittedName>
        <fullName evidence="9">Sugar ABC transporter permease</fullName>
    </submittedName>
</protein>
<dbReference type="SUPFAM" id="SSF161098">
    <property type="entry name" value="MetI-like"/>
    <property type="match status" value="1"/>
</dbReference>
<dbReference type="InterPro" id="IPR000515">
    <property type="entry name" value="MetI-like"/>
</dbReference>
<feature type="transmembrane region" description="Helical" evidence="7">
    <location>
        <begin position="82"/>
        <end position="100"/>
    </location>
</feature>
<keyword evidence="6 7" id="KW-0472">Membrane</keyword>
<keyword evidence="3" id="KW-1003">Cell membrane</keyword>
<dbReference type="EMBL" id="BOSE01000010">
    <property type="protein sequence ID" value="GIP18771.1"/>
    <property type="molecule type" value="Genomic_DNA"/>
</dbReference>
<evidence type="ECO:0000313" key="9">
    <source>
        <dbReference type="EMBL" id="GIP18771.1"/>
    </source>
</evidence>
<dbReference type="Pfam" id="PF00528">
    <property type="entry name" value="BPD_transp_1"/>
    <property type="match status" value="1"/>
</dbReference>
<feature type="transmembrane region" description="Helical" evidence="7">
    <location>
        <begin position="12"/>
        <end position="33"/>
    </location>
</feature>
<feature type="transmembrane region" description="Helical" evidence="7">
    <location>
        <begin position="272"/>
        <end position="294"/>
    </location>
</feature>
<dbReference type="InterPro" id="IPR035906">
    <property type="entry name" value="MetI-like_sf"/>
</dbReference>
<organism evidence="9 10">
    <name type="scientific">Paenibacillus montaniterrae</name>
    <dbReference type="NCBI Taxonomy" id="429341"/>
    <lineage>
        <taxon>Bacteria</taxon>
        <taxon>Bacillati</taxon>
        <taxon>Bacillota</taxon>
        <taxon>Bacilli</taxon>
        <taxon>Bacillales</taxon>
        <taxon>Paenibacillaceae</taxon>
        <taxon>Paenibacillus</taxon>
    </lineage>
</organism>
<keyword evidence="5 7" id="KW-1133">Transmembrane helix</keyword>
<name>A0A920CZD1_9BACL</name>
<feature type="transmembrane region" description="Helical" evidence="7">
    <location>
        <begin position="150"/>
        <end position="171"/>
    </location>
</feature>
<keyword evidence="10" id="KW-1185">Reference proteome</keyword>
<comment type="subcellular location">
    <subcellularLocation>
        <location evidence="1 7">Cell membrane</location>
        <topology evidence="1 7">Multi-pass membrane protein</topology>
    </subcellularLocation>
</comment>
<dbReference type="GO" id="GO:0005886">
    <property type="term" value="C:plasma membrane"/>
    <property type="evidence" value="ECO:0007669"/>
    <property type="project" value="UniProtKB-SubCell"/>
</dbReference>
<evidence type="ECO:0000256" key="3">
    <source>
        <dbReference type="ARBA" id="ARBA00022475"/>
    </source>
</evidence>
<dbReference type="Proteomes" id="UP000683139">
    <property type="component" value="Unassembled WGS sequence"/>
</dbReference>
<evidence type="ECO:0000256" key="7">
    <source>
        <dbReference type="RuleBase" id="RU363032"/>
    </source>
</evidence>
<dbReference type="PANTHER" id="PTHR43227">
    <property type="entry name" value="BLL4140 PROTEIN"/>
    <property type="match status" value="1"/>
</dbReference>
<dbReference type="Gene3D" id="1.10.3720.10">
    <property type="entry name" value="MetI-like"/>
    <property type="match status" value="1"/>
</dbReference>
<reference evidence="9" key="1">
    <citation type="submission" date="2021-03" db="EMBL/GenBank/DDBJ databases">
        <title>Antimicrobial resistance genes in bacteria isolated from Japanese honey, and their potential for conferring macrolide and lincosamide resistance in the American foulbrood pathogen Paenibacillus larvae.</title>
        <authorList>
            <person name="Okamoto M."/>
            <person name="Kumagai M."/>
            <person name="Kanamori H."/>
            <person name="Takamatsu D."/>
        </authorList>
    </citation>
    <scope>NUCLEOTIDE SEQUENCE</scope>
    <source>
        <strain evidence="9">J40TS1</strain>
    </source>
</reference>
<feature type="domain" description="ABC transmembrane type-1" evidence="8">
    <location>
        <begin position="71"/>
        <end position="291"/>
    </location>
</feature>
<keyword evidence="2 7" id="KW-0813">Transport</keyword>
<evidence type="ECO:0000256" key="4">
    <source>
        <dbReference type="ARBA" id="ARBA00022692"/>
    </source>
</evidence>
<evidence type="ECO:0000259" key="8">
    <source>
        <dbReference type="PROSITE" id="PS50928"/>
    </source>
</evidence>
<proteinExistence type="inferred from homology"/>
<evidence type="ECO:0000313" key="10">
    <source>
        <dbReference type="Proteomes" id="UP000683139"/>
    </source>
</evidence>
<dbReference type="PANTHER" id="PTHR43227:SF11">
    <property type="entry name" value="BLL4140 PROTEIN"/>
    <property type="match status" value="1"/>
</dbReference>
<gene>
    <name evidence="9" type="primary">ABC-MSP</name>
    <name evidence="9" type="ORF">J40TS1_44130</name>
</gene>
<accession>A0A920CZD1</accession>
<evidence type="ECO:0000256" key="6">
    <source>
        <dbReference type="ARBA" id="ARBA00023136"/>
    </source>
</evidence>